<dbReference type="Proteomes" id="UP001163166">
    <property type="component" value="Chromosome"/>
</dbReference>
<accession>A0AAX3DX02</accession>
<organism evidence="1 2">
    <name type="scientific">Rhodopseudomonas palustris</name>
    <dbReference type="NCBI Taxonomy" id="1076"/>
    <lineage>
        <taxon>Bacteria</taxon>
        <taxon>Pseudomonadati</taxon>
        <taxon>Pseudomonadota</taxon>
        <taxon>Alphaproteobacteria</taxon>
        <taxon>Hyphomicrobiales</taxon>
        <taxon>Nitrobacteraceae</taxon>
        <taxon>Rhodopseudomonas</taxon>
    </lineage>
</organism>
<evidence type="ECO:0000313" key="1">
    <source>
        <dbReference type="EMBL" id="UYO39258.1"/>
    </source>
</evidence>
<dbReference type="AlphaFoldDB" id="A0AAX3DX02"/>
<evidence type="ECO:0000313" key="2">
    <source>
        <dbReference type="Proteomes" id="UP001163166"/>
    </source>
</evidence>
<name>A0AAX3DX02_RHOPL</name>
<protein>
    <submittedName>
        <fullName evidence="1">Uncharacterized protein</fullName>
    </submittedName>
</protein>
<dbReference type="RefSeq" id="WP_107356894.1">
    <property type="nucleotide sequence ID" value="NZ_CP019967.1"/>
</dbReference>
<gene>
    <name evidence="1" type="ORF">KQX62_21495</name>
</gene>
<sequence>MVEISVARLARLQAKRALAVTMAMDRAYFKAARRDLRRPDPICHSLRRSHPRRKVDLSIGLDDTRRQLTLYRCGLWR</sequence>
<proteinExistence type="predicted"/>
<dbReference type="EMBL" id="CP076676">
    <property type="protein sequence ID" value="UYO39258.1"/>
    <property type="molecule type" value="Genomic_DNA"/>
</dbReference>
<reference evidence="1" key="1">
    <citation type="journal article" date="2022" name="Biol. Control">
        <title>In silico genomic analysis of Rhodopseudomonas palustris strains revealed potential biocontrol agents and crop yield enhancers.</title>
        <authorList>
            <person name="Surachat K."/>
            <person name="Kantachote D."/>
            <person name="Deachamag P."/>
            <person name="Wonglapsuwan M."/>
        </authorList>
    </citation>
    <scope>NUCLEOTIDE SEQUENCE</scope>
    <source>
        <strain evidence="1">TLS06</strain>
    </source>
</reference>